<gene>
    <name evidence="6" type="ORF">JQS43_25020</name>
</gene>
<reference evidence="6" key="1">
    <citation type="submission" date="2021-02" db="EMBL/GenBank/DDBJ databases">
        <title>Natrosporangium hydrolyticum gen. nov., sp. nov, a haloalkaliphilic actinobacterium from a soda solonchak soil.</title>
        <authorList>
            <person name="Sorokin D.Y."/>
            <person name="Khijniak T.V."/>
            <person name="Zakharycheva A.P."/>
            <person name="Boueva O.V."/>
            <person name="Ariskina E.V."/>
            <person name="Hahnke R.L."/>
            <person name="Bunk B."/>
            <person name="Sproer C."/>
            <person name="Schumann P."/>
            <person name="Evtushenko L.I."/>
            <person name="Kublanov I.V."/>
        </authorList>
    </citation>
    <scope>NUCLEOTIDE SEQUENCE</scope>
    <source>
        <strain evidence="6">DSM 106523</strain>
    </source>
</reference>
<proteinExistence type="inferred from homology"/>
<dbReference type="InterPro" id="IPR028081">
    <property type="entry name" value="Leu-bd"/>
</dbReference>
<organism evidence="6 7">
    <name type="scientific">Natronosporangium hydrolyticum</name>
    <dbReference type="NCBI Taxonomy" id="2811111"/>
    <lineage>
        <taxon>Bacteria</taxon>
        <taxon>Bacillati</taxon>
        <taxon>Actinomycetota</taxon>
        <taxon>Actinomycetes</taxon>
        <taxon>Micromonosporales</taxon>
        <taxon>Micromonosporaceae</taxon>
        <taxon>Natronosporangium</taxon>
    </lineage>
</organism>
<evidence type="ECO:0000256" key="1">
    <source>
        <dbReference type="ARBA" id="ARBA00010062"/>
    </source>
</evidence>
<dbReference type="PANTHER" id="PTHR30483:SF6">
    <property type="entry name" value="PERIPLASMIC BINDING PROTEIN OF ABC TRANSPORTER FOR NATURAL AMINO ACIDS"/>
    <property type="match status" value="1"/>
</dbReference>
<evidence type="ECO:0000313" key="7">
    <source>
        <dbReference type="Proteomes" id="UP000662857"/>
    </source>
</evidence>
<protein>
    <submittedName>
        <fullName evidence="6">ABC transporter substrate-binding protein</fullName>
    </submittedName>
</protein>
<evidence type="ECO:0000256" key="2">
    <source>
        <dbReference type="ARBA" id="ARBA00022729"/>
    </source>
</evidence>
<comment type="similarity">
    <text evidence="1">Belongs to the leucine-binding protein family.</text>
</comment>
<feature type="domain" description="Leucine-binding protein" evidence="5">
    <location>
        <begin position="219"/>
        <end position="442"/>
    </location>
</feature>
<dbReference type="PANTHER" id="PTHR30483">
    <property type="entry name" value="LEUCINE-SPECIFIC-BINDING PROTEIN"/>
    <property type="match status" value="1"/>
</dbReference>
<feature type="signal peptide" evidence="4">
    <location>
        <begin position="1"/>
        <end position="26"/>
    </location>
</feature>
<keyword evidence="7" id="KW-1185">Reference proteome</keyword>
<keyword evidence="2 4" id="KW-0732">Signal</keyword>
<dbReference type="InterPro" id="IPR028082">
    <property type="entry name" value="Peripla_BP_I"/>
</dbReference>
<evidence type="ECO:0000313" key="6">
    <source>
        <dbReference type="EMBL" id="QSB14680.1"/>
    </source>
</evidence>
<dbReference type="Proteomes" id="UP000662857">
    <property type="component" value="Chromosome"/>
</dbReference>
<sequence length="446" mass="46336">MRTPRLVPAVVAAAALLLAGCVDSSASDDGPDGPGSVRLYGTDGTMQDAFGSGLVDRTVLNGMKGTAPLNPLPAEFTNRLLAVDPALEGFLFSGETYDAVVISALAAELAGTPDPAVVRDYINTVTTGGTPCTEVAQCLELARDGEQLAYRGVSLRERGFTEQGEPSAATYATLHFGRQGFIEQDKTEFVGAGDAAAVTEADPPEPGPRPTEPAFDREPLRIGGLLPETGDLAFAYPPLIAAAQLAVDEINEAGGVFEVDVEWFDGDEGSSVEVARESLAAHIDDGVHVIIGAAASRATQAVLPDAVAAGRILFSPASTAAELSGVESDGYYFRTAPSDLLQGAALADIILRDGNQRVAIIARDDAYGRGLSQNAEESLRRLGVTDAELTALTYQPPEQEDGPVPGVAELVDDVTAAEPDAVVLIGFSEAAQIIQAMVDEGLLAEE</sequence>
<dbReference type="KEGG" id="nhy:JQS43_25020"/>
<dbReference type="AlphaFoldDB" id="A0A895YKQ2"/>
<name>A0A895YKQ2_9ACTN</name>
<evidence type="ECO:0000256" key="3">
    <source>
        <dbReference type="SAM" id="MobiDB-lite"/>
    </source>
</evidence>
<evidence type="ECO:0000259" key="5">
    <source>
        <dbReference type="Pfam" id="PF13458"/>
    </source>
</evidence>
<evidence type="ECO:0000256" key="4">
    <source>
        <dbReference type="SAM" id="SignalP"/>
    </source>
</evidence>
<dbReference type="SUPFAM" id="SSF53822">
    <property type="entry name" value="Periplasmic binding protein-like I"/>
    <property type="match status" value="2"/>
</dbReference>
<dbReference type="InterPro" id="IPR051010">
    <property type="entry name" value="BCAA_transport"/>
</dbReference>
<accession>A0A895YKQ2</accession>
<feature type="chain" id="PRO_5034402876" evidence="4">
    <location>
        <begin position="27"/>
        <end position="446"/>
    </location>
</feature>
<dbReference type="Gene3D" id="3.40.50.2300">
    <property type="match status" value="2"/>
</dbReference>
<dbReference type="RefSeq" id="WP_239676831.1">
    <property type="nucleotide sequence ID" value="NZ_CP070499.1"/>
</dbReference>
<dbReference type="PROSITE" id="PS51257">
    <property type="entry name" value="PROKAR_LIPOPROTEIN"/>
    <property type="match status" value="1"/>
</dbReference>
<dbReference type="Pfam" id="PF13458">
    <property type="entry name" value="Peripla_BP_6"/>
    <property type="match status" value="1"/>
</dbReference>
<feature type="region of interest" description="Disordered" evidence="3">
    <location>
        <begin position="198"/>
        <end position="217"/>
    </location>
</feature>
<dbReference type="EMBL" id="CP070499">
    <property type="protein sequence ID" value="QSB14680.1"/>
    <property type="molecule type" value="Genomic_DNA"/>
</dbReference>